<evidence type="ECO:0000313" key="2">
    <source>
        <dbReference type="Proteomes" id="UP001188597"/>
    </source>
</evidence>
<comment type="caution">
    <text evidence="1">The sequence shown here is derived from an EMBL/GenBank/DDBJ whole genome shotgun (WGS) entry which is preliminary data.</text>
</comment>
<reference evidence="1" key="1">
    <citation type="submission" date="2022-12" db="EMBL/GenBank/DDBJ databases">
        <title>Draft genome assemblies for two species of Escallonia (Escalloniales).</title>
        <authorList>
            <person name="Chanderbali A."/>
            <person name="Dervinis C."/>
            <person name="Anghel I."/>
            <person name="Soltis D."/>
            <person name="Soltis P."/>
            <person name="Zapata F."/>
        </authorList>
    </citation>
    <scope>NUCLEOTIDE SEQUENCE</scope>
    <source>
        <strain evidence="1">UCBG64.0493</strain>
        <tissue evidence="1">Leaf</tissue>
    </source>
</reference>
<sequence>MAAALASRPEVGSSMNMIEGLATSSTAIVNLFLCSVDRPAHYLLQEVSRSLALWALEPTGLKELDHVLPWALVHDLAFRQEDDVVEEIERLRSGLEEGHQYGVLG</sequence>
<dbReference type="AlphaFoldDB" id="A0AA88W3Y0"/>
<protein>
    <submittedName>
        <fullName evidence="1">Uncharacterized protein</fullName>
    </submittedName>
</protein>
<proteinExistence type="predicted"/>
<dbReference type="Proteomes" id="UP001188597">
    <property type="component" value="Unassembled WGS sequence"/>
</dbReference>
<gene>
    <name evidence="1" type="ORF">RJ639_003520</name>
</gene>
<evidence type="ECO:0000313" key="1">
    <source>
        <dbReference type="EMBL" id="KAK3018923.1"/>
    </source>
</evidence>
<organism evidence="1 2">
    <name type="scientific">Escallonia herrerae</name>
    <dbReference type="NCBI Taxonomy" id="1293975"/>
    <lineage>
        <taxon>Eukaryota</taxon>
        <taxon>Viridiplantae</taxon>
        <taxon>Streptophyta</taxon>
        <taxon>Embryophyta</taxon>
        <taxon>Tracheophyta</taxon>
        <taxon>Spermatophyta</taxon>
        <taxon>Magnoliopsida</taxon>
        <taxon>eudicotyledons</taxon>
        <taxon>Gunneridae</taxon>
        <taxon>Pentapetalae</taxon>
        <taxon>asterids</taxon>
        <taxon>campanulids</taxon>
        <taxon>Escalloniales</taxon>
        <taxon>Escalloniaceae</taxon>
        <taxon>Escallonia</taxon>
    </lineage>
</organism>
<accession>A0AA88W3Y0</accession>
<dbReference type="EMBL" id="JAVXUP010000908">
    <property type="protein sequence ID" value="KAK3018923.1"/>
    <property type="molecule type" value="Genomic_DNA"/>
</dbReference>
<name>A0AA88W3Y0_9ASTE</name>
<keyword evidence="2" id="KW-1185">Reference proteome</keyword>